<evidence type="ECO:0000256" key="1">
    <source>
        <dbReference type="ARBA" id="ARBA00022741"/>
    </source>
</evidence>
<dbReference type="SMART" id="SM00174">
    <property type="entry name" value="RHO"/>
    <property type="match status" value="1"/>
</dbReference>
<dbReference type="NCBIfam" id="TIGR00231">
    <property type="entry name" value="small_GTP"/>
    <property type="match status" value="1"/>
</dbReference>
<dbReference type="GO" id="GO:0003924">
    <property type="term" value="F:GTPase activity"/>
    <property type="evidence" value="ECO:0007669"/>
    <property type="project" value="InterPro"/>
</dbReference>
<dbReference type="SMART" id="SM00173">
    <property type="entry name" value="RAS"/>
    <property type="match status" value="1"/>
</dbReference>
<keyword evidence="2" id="KW-0342">GTP-binding</keyword>
<dbReference type="PROSITE" id="PS51419">
    <property type="entry name" value="RAB"/>
    <property type="match status" value="1"/>
</dbReference>
<dbReference type="GO" id="GO:0007264">
    <property type="term" value="P:small GTPase-mediated signal transduction"/>
    <property type="evidence" value="ECO:0007669"/>
    <property type="project" value="InterPro"/>
</dbReference>
<feature type="transmembrane region" description="Helical" evidence="3">
    <location>
        <begin position="21"/>
        <end position="43"/>
    </location>
</feature>
<dbReference type="STRING" id="1754190.A0A1Y2EX22"/>
<accession>A0A1Y2EX22</accession>
<keyword evidence="3" id="KW-1133">Transmembrane helix</keyword>
<dbReference type="PROSITE" id="PS51421">
    <property type="entry name" value="RAS"/>
    <property type="match status" value="1"/>
</dbReference>
<keyword evidence="1" id="KW-0547">Nucleotide-binding</keyword>
<dbReference type="SUPFAM" id="SSF52540">
    <property type="entry name" value="P-loop containing nucleoside triphosphate hydrolases"/>
    <property type="match status" value="1"/>
</dbReference>
<evidence type="ECO:0000313" key="4">
    <source>
        <dbReference type="EMBL" id="ORY76162.1"/>
    </source>
</evidence>
<dbReference type="EMBL" id="MCOG01000023">
    <property type="protein sequence ID" value="ORY76162.1"/>
    <property type="molecule type" value="Genomic_DNA"/>
</dbReference>
<comment type="caution">
    <text evidence="4">The sequence shown here is derived from an EMBL/GenBank/DDBJ whole genome shotgun (WGS) entry which is preliminary data.</text>
</comment>
<dbReference type="GO" id="GO:0005525">
    <property type="term" value="F:GTP binding"/>
    <property type="evidence" value="ECO:0007669"/>
    <property type="project" value="UniProtKB-KW"/>
</dbReference>
<dbReference type="PROSITE" id="PS51420">
    <property type="entry name" value="RHO"/>
    <property type="match status" value="1"/>
</dbReference>
<dbReference type="Gene3D" id="3.40.50.300">
    <property type="entry name" value="P-loop containing nucleotide triphosphate hydrolases"/>
    <property type="match status" value="1"/>
</dbReference>
<dbReference type="OrthoDB" id="8830751at2759"/>
<keyword evidence="3" id="KW-0472">Membrane</keyword>
<dbReference type="InterPro" id="IPR005225">
    <property type="entry name" value="Small_GTP-bd"/>
</dbReference>
<keyword evidence="3" id="KW-0812">Transmembrane</keyword>
<protein>
    <submittedName>
        <fullName evidence="4">Putative small GTPase of Rho family</fullName>
    </submittedName>
</protein>
<evidence type="ECO:0000256" key="2">
    <source>
        <dbReference type="ARBA" id="ARBA00023134"/>
    </source>
</evidence>
<dbReference type="PRINTS" id="PR00449">
    <property type="entry name" value="RASTRNSFRMNG"/>
</dbReference>
<evidence type="ECO:0000313" key="5">
    <source>
        <dbReference type="Proteomes" id="UP000193920"/>
    </source>
</evidence>
<dbReference type="InterPro" id="IPR001806">
    <property type="entry name" value="Small_GTPase"/>
</dbReference>
<reference evidence="4 5" key="1">
    <citation type="submission" date="2016-08" db="EMBL/GenBank/DDBJ databases">
        <title>A Parts List for Fungal Cellulosomes Revealed by Comparative Genomics.</title>
        <authorList>
            <consortium name="DOE Joint Genome Institute"/>
            <person name="Haitjema C.H."/>
            <person name="Gilmore S.P."/>
            <person name="Henske J.K."/>
            <person name="Solomon K.V."/>
            <person name="De Groot R."/>
            <person name="Kuo A."/>
            <person name="Mondo S.J."/>
            <person name="Salamov A.A."/>
            <person name="Labutti K."/>
            <person name="Zhao Z."/>
            <person name="Chiniquy J."/>
            <person name="Barry K."/>
            <person name="Brewer H.M."/>
            <person name="Purvine S.O."/>
            <person name="Wright A.T."/>
            <person name="Boxma B."/>
            <person name="Van Alen T."/>
            <person name="Hackstein J.H."/>
            <person name="Baker S.E."/>
            <person name="Grigoriev I.V."/>
            <person name="O'Malley M.A."/>
        </authorList>
    </citation>
    <scope>NUCLEOTIDE SEQUENCE [LARGE SCALE GENOMIC DNA]</scope>
    <source>
        <strain evidence="4 5">G1</strain>
    </source>
</reference>
<dbReference type="Proteomes" id="UP000193920">
    <property type="component" value="Unassembled WGS sequence"/>
</dbReference>
<dbReference type="SMART" id="SM00175">
    <property type="entry name" value="RAB"/>
    <property type="match status" value="1"/>
</dbReference>
<sequence>MSYNTRRFKFVTSYNTHRRKLVIVGDGGCSKTCLLIVYVLTVFKNYVADVEIYGGHVEIVLWDTGGQEDYDRFKPLDYSESNVILICFSVDSPDSLDNVKEKCISKVLHFCPYVPIILVGCKKDLRNDPIVIDKLRKSNQQPGKSVAEEIGACRYMECSAKDRNSQTNGVREVFELAAYVAREINYMKYNY</sequence>
<name>A0A1Y2EX22_9FUNG</name>
<keyword evidence="5" id="KW-1185">Reference proteome</keyword>
<evidence type="ECO:0000256" key="3">
    <source>
        <dbReference type="SAM" id="Phobius"/>
    </source>
</evidence>
<dbReference type="AlphaFoldDB" id="A0A1Y2EX22"/>
<organism evidence="4 5">
    <name type="scientific">Neocallimastix californiae</name>
    <dbReference type="NCBI Taxonomy" id="1754190"/>
    <lineage>
        <taxon>Eukaryota</taxon>
        <taxon>Fungi</taxon>
        <taxon>Fungi incertae sedis</taxon>
        <taxon>Chytridiomycota</taxon>
        <taxon>Chytridiomycota incertae sedis</taxon>
        <taxon>Neocallimastigomycetes</taxon>
        <taxon>Neocallimastigales</taxon>
        <taxon>Neocallimastigaceae</taxon>
        <taxon>Neocallimastix</taxon>
    </lineage>
</organism>
<dbReference type="PANTHER" id="PTHR24072">
    <property type="entry name" value="RHO FAMILY GTPASE"/>
    <property type="match status" value="1"/>
</dbReference>
<dbReference type="InterPro" id="IPR027417">
    <property type="entry name" value="P-loop_NTPase"/>
</dbReference>
<dbReference type="Pfam" id="PF00071">
    <property type="entry name" value="Ras"/>
    <property type="match status" value="1"/>
</dbReference>
<dbReference type="InterPro" id="IPR003578">
    <property type="entry name" value="Small_GTPase_Rho"/>
</dbReference>
<gene>
    <name evidence="4" type="ORF">LY90DRAFT_522536</name>
</gene>
<proteinExistence type="predicted"/>